<evidence type="ECO:0000313" key="2">
    <source>
        <dbReference type="EMBL" id="MEK0084218.1"/>
    </source>
</evidence>
<dbReference type="Pfam" id="PF13517">
    <property type="entry name" value="FG-GAP_3"/>
    <property type="match status" value="1"/>
</dbReference>
<gene>
    <name evidence="2" type="ORF">U1T56_13730</name>
</gene>
<keyword evidence="1" id="KW-0732">Signal</keyword>
<dbReference type="EMBL" id="JBBLZC010000013">
    <property type="protein sequence ID" value="MEK0084218.1"/>
    <property type="molecule type" value="Genomic_DNA"/>
</dbReference>
<dbReference type="Proteomes" id="UP001375743">
    <property type="component" value="Unassembled WGS sequence"/>
</dbReference>
<dbReference type="InterPro" id="IPR028994">
    <property type="entry name" value="Integrin_alpha_N"/>
</dbReference>
<proteinExistence type="predicted"/>
<reference evidence="2 3" key="1">
    <citation type="submission" date="2024-01" db="EMBL/GenBank/DDBJ databases">
        <title>Multi-omics insights into the function and evolution of sodium benzoate biodegradation pathways in Benzoatithermus flavus gen. nov., sp. nov. from hot spring.</title>
        <authorList>
            <person name="Hu C.-J."/>
            <person name="Li W.-J."/>
        </authorList>
    </citation>
    <scope>NUCLEOTIDE SEQUENCE [LARGE SCALE GENOMIC DNA]</scope>
    <source>
        <strain evidence="2 3">SYSU G07066</strain>
    </source>
</reference>
<dbReference type="PANTHER" id="PTHR46580">
    <property type="entry name" value="SENSOR KINASE-RELATED"/>
    <property type="match status" value="1"/>
</dbReference>
<name>A0ABU8XSM4_9PROT</name>
<dbReference type="Gene3D" id="2.130.10.130">
    <property type="entry name" value="Integrin alpha, N-terminal"/>
    <property type="match status" value="1"/>
</dbReference>
<dbReference type="SUPFAM" id="SSF69318">
    <property type="entry name" value="Integrin alpha N-terminal domain"/>
    <property type="match status" value="1"/>
</dbReference>
<dbReference type="PANTHER" id="PTHR46580:SF2">
    <property type="entry name" value="MAM DOMAIN-CONTAINING PROTEIN"/>
    <property type="match status" value="1"/>
</dbReference>
<accession>A0ABU8XSM4</accession>
<comment type="caution">
    <text evidence="2">The sequence shown here is derived from an EMBL/GenBank/DDBJ whole genome shotgun (WGS) entry which is preliminary data.</text>
</comment>
<evidence type="ECO:0000256" key="1">
    <source>
        <dbReference type="ARBA" id="ARBA00022729"/>
    </source>
</evidence>
<evidence type="ECO:0000313" key="3">
    <source>
        <dbReference type="Proteomes" id="UP001375743"/>
    </source>
</evidence>
<keyword evidence="3" id="KW-1185">Reference proteome</keyword>
<protein>
    <submittedName>
        <fullName evidence="2">VCBS repeat-containing protein</fullName>
    </submittedName>
</protein>
<organism evidence="2 3">
    <name type="scientific">Benzoatithermus flavus</name>
    <dbReference type="NCBI Taxonomy" id="3108223"/>
    <lineage>
        <taxon>Bacteria</taxon>
        <taxon>Pseudomonadati</taxon>
        <taxon>Pseudomonadota</taxon>
        <taxon>Alphaproteobacteria</taxon>
        <taxon>Geminicoccales</taxon>
        <taxon>Geminicoccaceae</taxon>
        <taxon>Benzoatithermus</taxon>
    </lineage>
</organism>
<dbReference type="RefSeq" id="WP_418160067.1">
    <property type="nucleotide sequence ID" value="NZ_JBBLZC010000013.1"/>
</dbReference>
<dbReference type="InterPro" id="IPR013517">
    <property type="entry name" value="FG-GAP"/>
</dbReference>
<sequence>MAWLVAALATSAQAQLLVARDIAASAGLSYFGQPDGQTEGESVVFDYDQDGDLDILLSAHGMKEWPLFQNRGDGSFVQVLAGTFPRQDRHGCVAADFGSTGSSKLPDGLIDLYCVVGACQGTCKTNYPNELYLQTPDHRFVKVPDAWGAADPHGRGREAAVLDFDRDGLPDIVVANEVPSIFPTPNRLYRNLGGRFQEVVDPAVTRELGSVCVEPGDIDGDGWTDLLFCSKSGVVTLKNVRGRFQDTSASTPYRKTSAIQLELADVDGDGRLDLLQVAQTLFTIRLNANGAFPKASFTWPLQQGRDVAVGDVDLDGVLDIYLVQGQNERYGDVMLLGNGGGKSFRTTPIPQARVGEGDVATAVSNWNGTGRTAFLVTNGRWGEPGPVQLVTFSNR</sequence>